<keyword evidence="3" id="KW-1003">Cell membrane</keyword>
<dbReference type="PANTHER" id="PTHR30489">
    <property type="entry name" value="LIPOPROTEIN-RELEASING SYSTEM TRANSMEMBRANE PROTEIN LOLE"/>
    <property type="match status" value="1"/>
</dbReference>
<dbReference type="GO" id="GO:0044874">
    <property type="term" value="P:lipoprotein localization to outer membrane"/>
    <property type="evidence" value="ECO:0007669"/>
    <property type="project" value="TreeGrafter"/>
</dbReference>
<keyword evidence="4 7" id="KW-0812">Transmembrane</keyword>
<comment type="similarity">
    <text evidence="2">Belongs to the ABC-4 integral membrane protein family. LolC/E subfamily.</text>
</comment>
<feature type="transmembrane region" description="Helical" evidence="7">
    <location>
        <begin position="147"/>
        <end position="177"/>
    </location>
</feature>
<dbReference type="Pfam" id="PF02687">
    <property type="entry name" value="FtsX"/>
    <property type="match status" value="1"/>
</dbReference>
<dbReference type="GO" id="GO:0098797">
    <property type="term" value="C:plasma membrane protein complex"/>
    <property type="evidence" value="ECO:0007669"/>
    <property type="project" value="TreeGrafter"/>
</dbReference>
<protein>
    <recommendedName>
        <fullName evidence="8">ABC3 transporter permease C-terminal domain-containing protein</fullName>
    </recommendedName>
</protein>
<evidence type="ECO:0000256" key="1">
    <source>
        <dbReference type="ARBA" id="ARBA00004651"/>
    </source>
</evidence>
<comment type="subcellular location">
    <subcellularLocation>
        <location evidence="1">Cell membrane</location>
        <topology evidence="1">Multi-pass membrane protein</topology>
    </subcellularLocation>
</comment>
<evidence type="ECO:0000256" key="7">
    <source>
        <dbReference type="SAM" id="Phobius"/>
    </source>
</evidence>
<comment type="caution">
    <text evidence="9">The sequence shown here is derived from an EMBL/GenBank/DDBJ whole genome shotgun (WGS) entry which is preliminary data.</text>
</comment>
<gene>
    <name evidence="9" type="ORF">JCM15548_12395</name>
</gene>
<evidence type="ECO:0000313" key="10">
    <source>
        <dbReference type="Proteomes" id="UP000032900"/>
    </source>
</evidence>
<evidence type="ECO:0000256" key="4">
    <source>
        <dbReference type="ARBA" id="ARBA00022692"/>
    </source>
</evidence>
<evidence type="ECO:0000259" key="8">
    <source>
        <dbReference type="Pfam" id="PF02687"/>
    </source>
</evidence>
<evidence type="ECO:0000313" key="9">
    <source>
        <dbReference type="EMBL" id="GAO30142.1"/>
    </source>
</evidence>
<evidence type="ECO:0000256" key="6">
    <source>
        <dbReference type="ARBA" id="ARBA00023136"/>
    </source>
</evidence>
<keyword evidence="6 7" id="KW-0472">Membrane</keyword>
<dbReference type="STRING" id="1236989.JCM15548_12395"/>
<feature type="domain" description="ABC3 transporter permease C-terminal" evidence="8">
    <location>
        <begin position="107"/>
        <end position="184"/>
    </location>
</feature>
<reference evidence="9 10" key="1">
    <citation type="journal article" date="2015" name="Microbes Environ.">
        <title>Distribution and evolution of nitrogen fixation genes in the phylum bacteroidetes.</title>
        <authorList>
            <person name="Inoue J."/>
            <person name="Oshima K."/>
            <person name="Suda W."/>
            <person name="Sakamoto M."/>
            <person name="Iino T."/>
            <person name="Noda S."/>
            <person name="Hongoh Y."/>
            <person name="Hattori M."/>
            <person name="Ohkuma M."/>
        </authorList>
    </citation>
    <scope>NUCLEOTIDE SEQUENCE [LARGE SCALE GENOMIC DNA]</scope>
    <source>
        <strain evidence="9">JCM 15548</strain>
    </source>
</reference>
<dbReference type="PANTHER" id="PTHR30489:SF0">
    <property type="entry name" value="LIPOPROTEIN-RELEASING SYSTEM TRANSMEMBRANE PROTEIN LOLE"/>
    <property type="match status" value="1"/>
</dbReference>
<evidence type="ECO:0000256" key="3">
    <source>
        <dbReference type="ARBA" id="ARBA00022475"/>
    </source>
</evidence>
<name>A0A0E9LX41_9BACT</name>
<dbReference type="InterPro" id="IPR051447">
    <property type="entry name" value="Lipoprotein-release_system"/>
</dbReference>
<feature type="transmembrane region" description="Helical" evidence="7">
    <location>
        <begin position="103"/>
        <end position="126"/>
    </location>
</feature>
<dbReference type="EMBL" id="BAZW01000018">
    <property type="protein sequence ID" value="GAO30142.1"/>
    <property type="molecule type" value="Genomic_DNA"/>
</dbReference>
<evidence type="ECO:0000256" key="2">
    <source>
        <dbReference type="ARBA" id="ARBA00005236"/>
    </source>
</evidence>
<dbReference type="InterPro" id="IPR003838">
    <property type="entry name" value="ABC3_permease_C"/>
</dbReference>
<proteinExistence type="inferred from homology"/>
<dbReference type="Proteomes" id="UP000032900">
    <property type="component" value="Unassembled WGS sequence"/>
</dbReference>
<keyword evidence="10" id="KW-1185">Reference proteome</keyword>
<accession>A0A0E9LX41</accession>
<keyword evidence="5 7" id="KW-1133">Transmembrane helix</keyword>
<organism evidence="9 10">
    <name type="scientific">Geofilum rubicundum JCM 15548</name>
    <dbReference type="NCBI Taxonomy" id="1236989"/>
    <lineage>
        <taxon>Bacteria</taxon>
        <taxon>Pseudomonadati</taxon>
        <taxon>Bacteroidota</taxon>
        <taxon>Bacteroidia</taxon>
        <taxon>Marinilabiliales</taxon>
        <taxon>Marinilabiliaceae</taxon>
        <taxon>Geofilum</taxon>
    </lineage>
</organism>
<evidence type="ECO:0000256" key="5">
    <source>
        <dbReference type="ARBA" id="ARBA00022989"/>
    </source>
</evidence>
<dbReference type="AlphaFoldDB" id="A0A0E9LX41"/>
<sequence>MNGSMAFYNFTVVGTVTFGSEALDRGALLIDLEDARYALDMQNAAGEILGFQQEGYYHDAAALEMAHRFNQQHSSTDDEFAPVMKSLSRQGNMGLYVSMAQYWSVYISLLFVLTMGLVLWNAGLLGSLRRYGEFGVRLAMGEAKDHVFATLIYEAIAIGIIGTLIGTAFGLLFAWLLQTYGLNISGMMEGAP</sequence>